<dbReference type="GO" id="GO:0016740">
    <property type="term" value="F:transferase activity"/>
    <property type="evidence" value="ECO:0007669"/>
    <property type="project" value="UniProtKB-KW"/>
</dbReference>
<dbReference type="PROSITE" id="PS51257">
    <property type="entry name" value="PROKAR_LIPOPROTEIN"/>
    <property type="match status" value="1"/>
</dbReference>
<dbReference type="InterPro" id="IPR006598">
    <property type="entry name" value="CAP10"/>
</dbReference>
<feature type="domain" description="Glycosyl transferase CAP10" evidence="4">
    <location>
        <begin position="116"/>
        <end position="378"/>
    </location>
</feature>
<comment type="similarity">
    <text evidence="1">Belongs to the glycosyltransferase 90 family.</text>
</comment>
<dbReference type="PANTHER" id="PTHR12203">
    <property type="entry name" value="KDEL LYS-ASP-GLU-LEU CONTAINING - RELATED"/>
    <property type="match status" value="1"/>
</dbReference>
<accession>A0A2K3D7M7</accession>
<dbReference type="ExpressionAtlas" id="A0A2K3D7M7">
    <property type="expression patterns" value="baseline"/>
</dbReference>
<sequence>MRELLGSALVVALVLACTRVTDADECLNVLHPAMTARIQKDVAWLDRAGGITDAMIRNISLLCDNAIRWQCNVKAVRMMIKDGEVYLNSLHPDWRLGPHELIGFLLELYEASKMYKLPDVEFAYNGDDDVMTAVEWKDEAALKPAFHGGPFPLLTWSKGDDSSGMLVPYSGAFRCADDSFDAMSTRLEDFRRVPWSERKQVTSGGTNEFCALYYNALQRMPNGREQPCPRNYLSQLSDKNLELLDVGVMLEMEKKGRVGHVPLTHQNVYRYLVSTDGWAISSKFDKYLLLGSLVIKARSPRYGFYYDALVPDQHFLPCMNASNDDVLERIKWAKEHDAEAQKMAEAAQAFAVKHLHRGARLCYYRTLMEELGKRMKYTPDCANRQLCIPLGQFLNFLSTYPKTRHTCPYSQVLSQYGFNAELEAGKYTTESITALLKQEKYWPRDTDIPPLTYQPYFPRRLRRRGLQARRRQAA</sequence>
<dbReference type="Proteomes" id="UP000006906">
    <property type="component" value="Chromosome 11"/>
</dbReference>
<keyword evidence="2" id="KW-0808">Transferase</keyword>
<reference evidence="5 6" key="1">
    <citation type="journal article" date="2007" name="Science">
        <title>The Chlamydomonas genome reveals the evolution of key animal and plant functions.</title>
        <authorList>
            <person name="Merchant S.S."/>
            <person name="Prochnik S.E."/>
            <person name="Vallon O."/>
            <person name="Harris E.H."/>
            <person name="Karpowicz S.J."/>
            <person name="Witman G.B."/>
            <person name="Terry A."/>
            <person name="Salamov A."/>
            <person name="Fritz-Laylin L.K."/>
            <person name="Marechal-Drouard L."/>
            <person name="Marshall W.F."/>
            <person name="Qu L.H."/>
            <person name="Nelson D.R."/>
            <person name="Sanderfoot A.A."/>
            <person name="Spalding M.H."/>
            <person name="Kapitonov V.V."/>
            <person name="Ren Q."/>
            <person name="Ferris P."/>
            <person name="Lindquist E."/>
            <person name="Shapiro H."/>
            <person name="Lucas S.M."/>
            <person name="Grimwood J."/>
            <person name="Schmutz J."/>
            <person name="Cardol P."/>
            <person name="Cerutti H."/>
            <person name="Chanfreau G."/>
            <person name="Chen C.L."/>
            <person name="Cognat V."/>
            <person name="Croft M.T."/>
            <person name="Dent R."/>
            <person name="Dutcher S."/>
            <person name="Fernandez E."/>
            <person name="Fukuzawa H."/>
            <person name="Gonzalez-Ballester D."/>
            <person name="Gonzalez-Halphen D."/>
            <person name="Hallmann A."/>
            <person name="Hanikenne M."/>
            <person name="Hippler M."/>
            <person name="Inwood W."/>
            <person name="Jabbari K."/>
            <person name="Kalanon M."/>
            <person name="Kuras R."/>
            <person name="Lefebvre P.A."/>
            <person name="Lemaire S.D."/>
            <person name="Lobanov A.V."/>
            <person name="Lohr M."/>
            <person name="Manuell A."/>
            <person name="Meier I."/>
            <person name="Mets L."/>
            <person name="Mittag M."/>
            <person name="Mittelmeier T."/>
            <person name="Moroney J.V."/>
            <person name="Moseley J."/>
            <person name="Napoli C."/>
            <person name="Nedelcu A.M."/>
            <person name="Niyogi K."/>
            <person name="Novoselov S.V."/>
            <person name="Paulsen I.T."/>
            <person name="Pazour G."/>
            <person name="Purton S."/>
            <person name="Ral J.P."/>
            <person name="Riano-Pachon D.M."/>
            <person name="Riekhof W."/>
            <person name="Rymarquis L."/>
            <person name="Schroda M."/>
            <person name="Stern D."/>
            <person name="Umen J."/>
            <person name="Willows R."/>
            <person name="Wilson N."/>
            <person name="Zimmer S.L."/>
            <person name="Allmer J."/>
            <person name="Balk J."/>
            <person name="Bisova K."/>
            <person name="Chen C.J."/>
            <person name="Elias M."/>
            <person name="Gendler K."/>
            <person name="Hauser C."/>
            <person name="Lamb M.R."/>
            <person name="Ledford H."/>
            <person name="Long J.C."/>
            <person name="Minagawa J."/>
            <person name="Page M.D."/>
            <person name="Pan J."/>
            <person name="Pootakham W."/>
            <person name="Roje S."/>
            <person name="Rose A."/>
            <person name="Stahlberg E."/>
            <person name="Terauchi A.M."/>
            <person name="Yang P."/>
            <person name="Ball S."/>
            <person name="Bowler C."/>
            <person name="Dieckmann C.L."/>
            <person name="Gladyshev V.N."/>
            <person name="Green P."/>
            <person name="Jorgensen R."/>
            <person name="Mayfield S."/>
            <person name="Mueller-Roeber B."/>
            <person name="Rajamani S."/>
            <person name="Sayre R.T."/>
            <person name="Brokstein P."/>
            <person name="Dubchak I."/>
            <person name="Goodstein D."/>
            <person name="Hornick L."/>
            <person name="Huang Y.W."/>
            <person name="Jhaveri J."/>
            <person name="Luo Y."/>
            <person name="Martinez D."/>
            <person name="Ngau W.C."/>
            <person name="Otillar B."/>
            <person name="Poliakov A."/>
            <person name="Porter A."/>
            <person name="Szajkowski L."/>
            <person name="Werner G."/>
            <person name="Zhou K."/>
            <person name="Grigoriev I.V."/>
            <person name="Rokhsar D.S."/>
            <person name="Grossman A.R."/>
        </authorList>
    </citation>
    <scope>NUCLEOTIDE SEQUENCE [LARGE SCALE GENOMIC DNA]</scope>
    <source>
        <strain evidence="6">CC-503</strain>
    </source>
</reference>
<evidence type="ECO:0000313" key="6">
    <source>
        <dbReference type="Proteomes" id="UP000006906"/>
    </source>
</evidence>
<protein>
    <recommendedName>
        <fullName evidence="4">Glycosyl transferase CAP10 domain-containing protein</fullName>
    </recommendedName>
</protein>
<dbReference type="Pfam" id="PF05686">
    <property type="entry name" value="Glyco_transf_90"/>
    <property type="match status" value="1"/>
</dbReference>
<evidence type="ECO:0000256" key="2">
    <source>
        <dbReference type="ARBA" id="ARBA00022679"/>
    </source>
</evidence>
<dbReference type="RefSeq" id="XP_042919419.1">
    <property type="nucleotide sequence ID" value="XM_043067422.1"/>
</dbReference>
<evidence type="ECO:0000259" key="4">
    <source>
        <dbReference type="SMART" id="SM00672"/>
    </source>
</evidence>
<dbReference type="EMBL" id="CM008972">
    <property type="protein sequence ID" value="PNW76531.1"/>
    <property type="molecule type" value="Genomic_DNA"/>
</dbReference>
<evidence type="ECO:0000256" key="3">
    <source>
        <dbReference type="SAM" id="SignalP"/>
    </source>
</evidence>
<feature type="signal peptide" evidence="3">
    <location>
        <begin position="1"/>
        <end position="23"/>
    </location>
</feature>
<dbReference type="InterPro" id="IPR051091">
    <property type="entry name" value="O-Glucosyltr/Glycosyltrsf_90"/>
</dbReference>
<dbReference type="GeneID" id="5724347"/>
<keyword evidence="3" id="KW-0732">Signal</keyword>
<keyword evidence="6" id="KW-1185">Reference proteome</keyword>
<dbReference type="KEGG" id="cre:CHLRE_11g467670v5"/>
<organism evidence="5 6">
    <name type="scientific">Chlamydomonas reinhardtii</name>
    <name type="common">Chlamydomonas smithii</name>
    <dbReference type="NCBI Taxonomy" id="3055"/>
    <lineage>
        <taxon>Eukaryota</taxon>
        <taxon>Viridiplantae</taxon>
        <taxon>Chlorophyta</taxon>
        <taxon>core chlorophytes</taxon>
        <taxon>Chlorophyceae</taxon>
        <taxon>CS clade</taxon>
        <taxon>Chlamydomonadales</taxon>
        <taxon>Chlamydomonadaceae</taxon>
        <taxon>Chlamydomonas</taxon>
    </lineage>
</organism>
<evidence type="ECO:0000313" key="5">
    <source>
        <dbReference type="EMBL" id="PNW76531.1"/>
    </source>
</evidence>
<gene>
    <name evidence="5" type="ORF">CHLRE_11g467670v5</name>
</gene>
<dbReference type="PANTHER" id="PTHR12203:SF35">
    <property type="entry name" value="PROTEIN O-GLUCOSYLTRANSFERASE 1"/>
    <property type="match status" value="1"/>
</dbReference>
<feature type="chain" id="PRO_5014386048" description="Glycosyl transferase CAP10 domain-containing protein" evidence="3">
    <location>
        <begin position="24"/>
        <end position="474"/>
    </location>
</feature>
<dbReference type="AlphaFoldDB" id="A0A2K3D7M7"/>
<dbReference type="SMART" id="SM00672">
    <property type="entry name" value="CAP10"/>
    <property type="match status" value="1"/>
</dbReference>
<dbReference type="OrthoDB" id="541052at2759"/>
<proteinExistence type="inferred from homology"/>
<name>A0A2K3D7M7_CHLRE</name>
<evidence type="ECO:0000256" key="1">
    <source>
        <dbReference type="ARBA" id="ARBA00010118"/>
    </source>
</evidence>
<dbReference type="Gramene" id="PNW76531">
    <property type="protein sequence ID" value="PNW76531"/>
    <property type="gene ID" value="CHLRE_11g467670v5"/>
</dbReference>